<dbReference type="PANTHER" id="PTHR31446">
    <property type="entry name" value="ACID PHOSPHATASE/VANADIUM-DEPENDENT HALOPEROXIDASE-RELATED PROTEIN"/>
    <property type="match status" value="1"/>
</dbReference>
<evidence type="ECO:0000256" key="1">
    <source>
        <dbReference type="SAM" id="Phobius"/>
    </source>
</evidence>
<accession>A0A1N6NAI9</accession>
<reference evidence="2 3" key="1">
    <citation type="submission" date="2017-01" db="EMBL/GenBank/DDBJ databases">
        <authorList>
            <person name="Mah S.A."/>
            <person name="Swanson W.J."/>
            <person name="Moy G.W."/>
            <person name="Vacquier V.D."/>
        </authorList>
    </citation>
    <scope>NUCLEOTIDE SEQUENCE [LARGE SCALE GENOMIC DNA]</scope>
    <source>
        <strain evidence="2 3">ASpG1</strain>
    </source>
</reference>
<evidence type="ECO:0008006" key="4">
    <source>
        <dbReference type="Google" id="ProtNLM"/>
    </source>
</evidence>
<dbReference type="STRING" id="159291.SAMN05920897_101155"/>
<name>A0A1N6NAI9_9SPIO</name>
<feature type="transmembrane region" description="Helical" evidence="1">
    <location>
        <begin position="139"/>
        <end position="158"/>
    </location>
</feature>
<proteinExistence type="predicted"/>
<sequence length="159" mass="17267">MRNPSFHYVYDLVSSRIFLAGFFSWFLAQFLKMVIDYGRGKTRGSRDMVAVFIWKTGGMPSSHSALVTGLATAIGFSQGGSSPLFVLSLFYGGLIIRDALGVRRASGLQAQALNRLGRELSQKMDIPFLPVKEVSGHTLSEVCVGALLGFVIATGFILL</sequence>
<dbReference type="EMBL" id="FTMS01000001">
    <property type="protein sequence ID" value="SIP89091.1"/>
    <property type="molecule type" value="Genomic_DNA"/>
</dbReference>
<dbReference type="InterPro" id="IPR003832">
    <property type="entry name" value="DUF212"/>
</dbReference>
<keyword evidence="3" id="KW-1185">Reference proteome</keyword>
<keyword evidence="1" id="KW-0812">Transmembrane</keyword>
<dbReference type="Pfam" id="PF02681">
    <property type="entry name" value="DUF212"/>
    <property type="match status" value="1"/>
</dbReference>
<keyword evidence="1" id="KW-1133">Transmembrane helix</keyword>
<feature type="transmembrane region" description="Helical" evidence="1">
    <location>
        <begin position="82"/>
        <end position="100"/>
    </location>
</feature>
<dbReference type="OrthoDB" id="9792681at2"/>
<dbReference type="Proteomes" id="UP000186400">
    <property type="component" value="Unassembled WGS sequence"/>
</dbReference>
<protein>
    <recommendedName>
        <fullName evidence="4">Divergent PAP2 family protein</fullName>
    </recommendedName>
</protein>
<dbReference type="PANTHER" id="PTHR31446:SF29">
    <property type="entry name" value="ACID PHOSPHATASE_VANADIUM-DEPENDENT HALOPEROXIDASE-RELATED PROTEIN"/>
    <property type="match status" value="1"/>
</dbReference>
<evidence type="ECO:0000313" key="3">
    <source>
        <dbReference type="Proteomes" id="UP000186400"/>
    </source>
</evidence>
<keyword evidence="1" id="KW-0472">Membrane</keyword>
<feature type="transmembrane region" description="Helical" evidence="1">
    <location>
        <begin position="12"/>
        <end position="31"/>
    </location>
</feature>
<gene>
    <name evidence="2" type="ORF">SAMN05920897_101155</name>
</gene>
<dbReference type="AlphaFoldDB" id="A0A1N6NAI9"/>
<organism evidence="2 3">
    <name type="scientific">Alkalispirochaeta americana</name>
    <dbReference type="NCBI Taxonomy" id="159291"/>
    <lineage>
        <taxon>Bacteria</taxon>
        <taxon>Pseudomonadati</taxon>
        <taxon>Spirochaetota</taxon>
        <taxon>Spirochaetia</taxon>
        <taxon>Spirochaetales</taxon>
        <taxon>Spirochaetaceae</taxon>
        <taxon>Alkalispirochaeta</taxon>
    </lineage>
</organism>
<evidence type="ECO:0000313" key="2">
    <source>
        <dbReference type="EMBL" id="SIP89091.1"/>
    </source>
</evidence>